<gene>
    <name evidence="1" type="ORF">Pan97_10240</name>
</gene>
<evidence type="ECO:0000313" key="2">
    <source>
        <dbReference type="Proteomes" id="UP000318626"/>
    </source>
</evidence>
<dbReference type="RefSeq" id="WP_144971028.1">
    <property type="nucleotide sequence ID" value="NZ_CP036289.1"/>
</dbReference>
<organism evidence="1 2">
    <name type="scientific">Bremerella volcania</name>
    <dbReference type="NCBI Taxonomy" id="2527984"/>
    <lineage>
        <taxon>Bacteria</taxon>
        <taxon>Pseudomonadati</taxon>
        <taxon>Planctomycetota</taxon>
        <taxon>Planctomycetia</taxon>
        <taxon>Pirellulales</taxon>
        <taxon>Pirellulaceae</taxon>
        <taxon>Bremerella</taxon>
    </lineage>
</organism>
<dbReference type="AlphaFoldDB" id="A0A518C468"/>
<dbReference type="KEGG" id="bvo:Pan97_10240"/>
<dbReference type="OrthoDB" id="279832at2"/>
<proteinExistence type="predicted"/>
<reference evidence="2" key="1">
    <citation type="submission" date="2019-02" db="EMBL/GenBank/DDBJ databases">
        <title>Deep-cultivation of Planctomycetes and their phenomic and genomic characterization uncovers novel biology.</title>
        <authorList>
            <person name="Wiegand S."/>
            <person name="Jogler M."/>
            <person name="Boedeker C."/>
            <person name="Pinto D."/>
            <person name="Vollmers J."/>
            <person name="Rivas-Marin E."/>
            <person name="Kohn T."/>
            <person name="Peeters S.H."/>
            <person name="Heuer A."/>
            <person name="Rast P."/>
            <person name="Oberbeckmann S."/>
            <person name="Bunk B."/>
            <person name="Jeske O."/>
            <person name="Meyerdierks A."/>
            <person name="Storesund J.E."/>
            <person name="Kallscheuer N."/>
            <person name="Luecker S."/>
            <person name="Lage O.M."/>
            <person name="Pohl T."/>
            <person name="Merkel B.J."/>
            <person name="Hornburger P."/>
            <person name="Mueller R.-W."/>
            <person name="Bruemmer F."/>
            <person name="Labrenz M."/>
            <person name="Spormann A.M."/>
            <person name="Op den Camp H."/>
            <person name="Overmann J."/>
            <person name="Amann R."/>
            <person name="Jetten M.S.M."/>
            <person name="Mascher T."/>
            <person name="Medema M.H."/>
            <person name="Devos D.P."/>
            <person name="Kaster A.-K."/>
            <person name="Ovreas L."/>
            <person name="Rohde M."/>
            <person name="Galperin M.Y."/>
            <person name="Jogler C."/>
        </authorList>
    </citation>
    <scope>NUCLEOTIDE SEQUENCE [LARGE SCALE GENOMIC DNA]</scope>
    <source>
        <strain evidence="2">Pan97</strain>
    </source>
</reference>
<accession>A0A518C468</accession>
<protein>
    <submittedName>
        <fullName evidence="1">Uncharacterized protein</fullName>
    </submittedName>
</protein>
<keyword evidence="2" id="KW-1185">Reference proteome</keyword>
<sequence length="107" mass="12108">MKYFYFDSASHDGVESNAPIDGQEADILNRWQTLSPEHGSFLGVFCENGQILQFMWEENYLQVDVPDAERGGSLQKPVTRDEASDLLVQAIHGICPSEIPGLEFFKW</sequence>
<evidence type="ECO:0000313" key="1">
    <source>
        <dbReference type="EMBL" id="QDU74023.1"/>
    </source>
</evidence>
<name>A0A518C468_9BACT</name>
<dbReference type="Proteomes" id="UP000318626">
    <property type="component" value="Chromosome"/>
</dbReference>
<dbReference type="EMBL" id="CP036289">
    <property type="protein sequence ID" value="QDU74023.1"/>
    <property type="molecule type" value="Genomic_DNA"/>
</dbReference>